<dbReference type="SUPFAM" id="SSF53300">
    <property type="entry name" value="vWA-like"/>
    <property type="match status" value="1"/>
</dbReference>
<dbReference type="EMBL" id="OV121138">
    <property type="protein sequence ID" value="CAH0560837.1"/>
    <property type="molecule type" value="Genomic_DNA"/>
</dbReference>
<dbReference type="InterPro" id="IPR057413">
    <property type="entry name" value="Beta-barrel_INTS6"/>
</dbReference>
<feature type="region of interest" description="Disordered" evidence="1">
    <location>
        <begin position="237"/>
        <end position="267"/>
    </location>
</feature>
<dbReference type="InterPro" id="IPR002035">
    <property type="entry name" value="VWF_A"/>
</dbReference>
<feature type="compositionally biased region" description="Polar residues" evidence="1">
    <location>
        <begin position="649"/>
        <end position="662"/>
    </location>
</feature>
<feature type="domain" description="VWFA" evidence="2">
    <location>
        <begin position="3"/>
        <end position="133"/>
    </location>
</feature>
<feature type="region of interest" description="Disordered" evidence="1">
    <location>
        <begin position="644"/>
        <end position="687"/>
    </location>
</feature>
<dbReference type="AlphaFoldDB" id="A0A9P0FKS8"/>
<dbReference type="Pfam" id="PF15300">
    <property type="entry name" value="INT_SG_DDX_CT_C"/>
    <property type="match status" value="1"/>
</dbReference>
<name>A0A9P0FKS8_BRAAE</name>
<proteinExistence type="predicted"/>
<dbReference type="PROSITE" id="PS50234">
    <property type="entry name" value="VWFA"/>
    <property type="match status" value="1"/>
</dbReference>
<dbReference type="GO" id="GO:0032039">
    <property type="term" value="C:integrator complex"/>
    <property type="evidence" value="ECO:0007669"/>
    <property type="project" value="TreeGrafter"/>
</dbReference>
<gene>
    <name evidence="3" type="ORF">MELIAE_LOCUS10525</name>
</gene>
<dbReference type="InterPro" id="IPR029307">
    <property type="entry name" value="INT_SG_DDX_CT_C"/>
</dbReference>
<dbReference type="FunFam" id="3.40.50.410:FF:000010">
    <property type="entry name" value="Integrator complex subunit 6 like"/>
    <property type="match status" value="1"/>
</dbReference>
<protein>
    <recommendedName>
        <fullName evidence="2">VWFA domain-containing protein</fullName>
    </recommendedName>
</protein>
<keyword evidence="4" id="KW-1185">Reference proteome</keyword>
<organism evidence="3 4">
    <name type="scientific">Brassicogethes aeneus</name>
    <name type="common">Rape pollen beetle</name>
    <name type="synonym">Meligethes aeneus</name>
    <dbReference type="NCBI Taxonomy" id="1431903"/>
    <lineage>
        <taxon>Eukaryota</taxon>
        <taxon>Metazoa</taxon>
        <taxon>Ecdysozoa</taxon>
        <taxon>Arthropoda</taxon>
        <taxon>Hexapoda</taxon>
        <taxon>Insecta</taxon>
        <taxon>Pterygota</taxon>
        <taxon>Neoptera</taxon>
        <taxon>Endopterygota</taxon>
        <taxon>Coleoptera</taxon>
        <taxon>Polyphaga</taxon>
        <taxon>Cucujiformia</taxon>
        <taxon>Nitidulidae</taxon>
        <taxon>Meligethinae</taxon>
        <taxon>Brassicogethes</taxon>
    </lineage>
</organism>
<dbReference type="CDD" id="cd00198">
    <property type="entry name" value="vWFA"/>
    <property type="match status" value="1"/>
</dbReference>
<evidence type="ECO:0000259" key="2">
    <source>
        <dbReference type="PROSITE" id="PS50234"/>
    </source>
</evidence>
<dbReference type="InterPro" id="IPR051113">
    <property type="entry name" value="Integrator_subunit6"/>
</dbReference>
<feature type="compositionally biased region" description="Basic and acidic residues" evidence="1">
    <location>
        <begin position="245"/>
        <end position="260"/>
    </location>
</feature>
<dbReference type="PANTHER" id="PTHR12957">
    <property type="entry name" value="DEAD/H BOX POLYPEPTIDE 26/DICE1-RELATED"/>
    <property type="match status" value="1"/>
</dbReference>
<evidence type="ECO:0000256" key="1">
    <source>
        <dbReference type="SAM" id="MobiDB-lite"/>
    </source>
</evidence>
<accession>A0A9P0FKS8</accession>
<dbReference type="PANTHER" id="PTHR12957:SF2">
    <property type="entry name" value="INTEGRATOR COMPLEX SUBUNIT 6"/>
    <property type="match status" value="1"/>
</dbReference>
<dbReference type="Pfam" id="PF13519">
    <property type="entry name" value="VWA_2"/>
    <property type="match status" value="1"/>
</dbReference>
<dbReference type="Gene3D" id="3.40.50.410">
    <property type="entry name" value="von Willebrand factor, type A domain"/>
    <property type="match status" value="1"/>
</dbReference>
<dbReference type="Proteomes" id="UP001154078">
    <property type="component" value="Chromosome 7"/>
</dbReference>
<sequence length="964" mass="107794">MTIIVFLIDTSASMFQRTYIGGRTTMLDVAKNAVETFVKIRQRSIDSRIDRYMLLTFEETPNNIKAGWKENLATFMNELKNLQCNSMTTMGVAVKQAFDILNINRMTSGIDTYGQGRCPFYLETSVIVLITDGGKLTTINGVQEEFNLPMHSPIPGSEMTREPFRWDQRLFALVLRLAGTPAAERDSGLVPSDSSPIDAMCEVTGGRSYCITSHRMLNQCIDSLVQKVQNGVVINFEKIGPDPPPADKDEKEDGNSRDGDEMATAPPLNTSWHNCRKMIYVPKGGKAYTFGFWPIPESFWPEITASALPPRTAHPNVKFACSNAEPMVIENLPFDKYELEPSPLTQYILSRKQPKTCWQVFVANSYKNSEVGHPFGYLKASTNLNCVNLFVMPYNYPVLLPLLEELFKIHRLKPSNEWRTQFQNYLRTLPAYYAAPLRRALTRMGTPVALATTLISESSENCLSYSVNNYLKRLKNQAKVEYDKLCSEIIQRQSNANGLKTNFNNPEQIRVLPRVTVKKELITHPLLTDKFKDQIQEPPNVFVSTLDKERVSVSFKNPFDIPRHRLIQQVVRMRNNFLQPDWISLDQDAAHSLPISQMGNYQDYLKKQTPQLREIESAPVRQHMFGNPFKIDKRMMVDEADIDLVGSPGTKTNNKRPNQNQDAARLPCKRKPGPLPKNFSIKRPSLDVTPPASPIISPQPSPIPWLNAIEQDIPTFEAAPPIIVNGVDSPCSSDRSRSPSPTLELPVFVDAPPPPAAAPAAPAEPVQAINNHSASVPRSCAIAPTPPPPIHSYSISIAAEANSTAPANVAYASPVIANDKDREISQILRETNHHAFAVAHSNALTNNSVAASNVVTNNNSHPAVAAAKSPVSDIVVKEEEAVENNIEEIVAENFEIRKNLNKLVRKPGKNFEELLDRVKTLKGDSDMQIKIIKMVIKESLRFKRQYLATVLENHMKSLMNGAHK</sequence>
<dbReference type="OrthoDB" id="9449012at2759"/>
<dbReference type="GO" id="GO:0034472">
    <property type="term" value="P:snRNA 3'-end processing"/>
    <property type="evidence" value="ECO:0007669"/>
    <property type="project" value="TreeGrafter"/>
</dbReference>
<evidence type="ECO:0000313" key="3">
    <source>
        <dbReference type="EMBL" id="CAH0560837.1"/>
    </source>
</evidence>
<dbReference type="InterPro" id="IPR036465">
    <property type="entry name" value="vWFA_dom_sf"/>
</dbReference>
<evidence type="ECO:0000313" key="4">
    <source>
        <dbReference type="Proteomes" id="UP001154078"/>
    </source>
</evidence>
<dbReference type="Pfam" id="PF25462">
    <property type="entry name" value="Beta-barrel_INTS6"/>
    <property type="match status" value="1"/>
</dbReference>
<reference evidence="3" key="1">
    <citation type="submission" date="2021-12" db="EMBL/GenBank/DDBJ databases">
        <authorList>
            <person name="King R."/>
        </authorList>
    </citation>
    <scope>NUCLEOTIDE SEQUENCE</scope>
</reference>